<dbReference type="PANTHER" id="PTHR47706:SF1">
    <property type="entry name" value="CIPA-LIKE, PUTATIVE (AFU_ORTHOLOGUE AFUA_1G12460)-RELATED"/>
    <property type="match status" value="1"/>
</dbReference>
<dbReference type="InterPro" id="IPR008030">
    <property type="entry name" value="NmrA-like"/>
</dbReference>
<dbReference type="CDD" id="cd05259">
    <property type="entry name" value="PCBER_SDR_a"/>
    <property type="match status" value="1"/>
</dbReference>
<evidence type="ECO:0000256" key="1">
    <source>
        <dbReference type="ARBA" id="ARBA00022857"/>
    </source>
</evidence>
<reference evidence="4 5" key="1">
    <citation type="submission" date="2023-08" db="EMBL/GenBank/DDBJ databases">
        <title>Black Yeasts Isolated from many extreme environments.</title>
        <authorList>
            <person name="Coleine C."/>
            <person name="Stajich J.E."/>
            <person name="Selbmann L."/>
        </authorList>
    </citation>
    <scope>NUCLEOTIDE SEQUENCE [LARGE SCALE GENOMIC DNA]</scope>
    <source>
        <strain evidence="4 5">CCFEE 5885</strain>
    </source>
</reference>
<keyword evidence="2" id="KW-0560">Oxidoreductase</keyword>
<gene>
    <name evidence="4" type="ORF">LTR24_010437</name>
</gene>
<organism evidence="4 5">
    <name type="scientific">Lithohypha guttulata</name>
    <dbReference type="NCBI Taxonomy" id="1690604"/>
    <lineage>
        <taxon>Eukaryota</taxon>
        <taxon>Fungi</taxon>
        <taxon>Dikarya</taxon>
        <taxon>Ascomycota</taxon>
        <taxon>Pezizomycotina</taxon>
        <taxon>Eurotiomycetes</taxon>
        <taxon>Chaetothyriomycetidae</taxon>
        <taxon>Chaetothyriales</taxon>
        <taxon>Trichomeriaceae</taxon>
        <taxon>Lithohypha</taxon>
    </lineage>
</organism>
<keyword evidence="1" id="KW-0521">NADP</keyword>
<dbReference type="Pfam" id="PF05368">
    <property type="entry name" value="NmrA"/>
    <property type="match status" value="1"/>
</dbReference>
<keyword evidence="5" id="KW-1185">Reference proteome</keyword>
<dbReference type="Gene3D" id="3.90.25.10">
    <property type="entry name" value="UDP-galactose 4-epimerase, domain 1"/>
    <property type="match status" value="1"/>
</dbReference>
<dbReference type="InterPro" id="IPR045312">
    <property type="entry name" value="PCBER-like"/>
</dbReference>
<accession>A0ABR0JVI6</accession>
<evidence type="ECO:0000313" key="4">
    <source>
        <dbReference type="EMBL" id="KAK5072329.1"/>
    </source>
</evidence>
<evidence type="ECO:0000256" key="2">
    <source>
        <dbReference type="ARBA" id="ARBA00023002"/>
    </source>
</evidence>
<dbReference type="Gene3D" id="3.40.50.720">
    <property type="entry name" value="NAD(P)-binding Rossmann-like Domain"/>
    <property type="match status" value="1"/>
</dbReference>
<proteinExistence type="predicted"/>
<dbReference type="EMBL" id="JAVRRG010000327">
    <property type="protein sequence ID" value="KAK5072329.1"/>
    <property type="molecule type" value="Genomic_DNA"/>
</dbReference>
<dbReference type="Proteomes" id="UP001345013">
    <property type="component" value="Unassembled WGS sequence"/>
</dbReference>
<feature type="domain" description="NmrA-like" evidence="3">
    <location>
        <begin position="4"/>
        <end position="238"/>
    </location>
</feature>
<sequence>MAVRVALAGATGNMGPAILQAMLDAGFEVTILTRQGSTSTDSLPVNSNQRIVKVDYSDVNVLKSALQGIEVVVSTLASAALDTQKPLVDAALAAGVKRIIPSDFGSDLDNPLDRKLPVFRGKVETQEYLEELAKSNPNFTYTHMYNGLFFDWGIQIGLIVNAKEHKATIYDGGDVPISMTTLSTIGNAVVGVINNLDATKNRAVRYHNGVFSQNKLIDMFKKIDGKDWTTEQASTAEIEKGAYEALEKGENIEVAMLDFIRRAAFSKEHEPAFTGKLDNEILGVKEMTNEEVVEMLKGLL</sequence>
<dbReference type="InterPro" id="IPR051609">
    <property type="entry name" value="NmrA/Isoflavone_reductase-like"/>
</dbReference>
<dbReference type="SUPFAM" id="SSF51735">
    <property type="entry name" value="NAD(P)-binding Rossmann-fold domains"/>
    <property type="match status" value="1"/>
</dbReference>
<name>A0ABR0JVI6_9EURO</name>
<evidence type="ECO:0000259" key="3">
    <source>
        <dbReference type="Pfam" id="PF05368"/>
    </source>
</evidence>
<dbReference type="InterPro" id="IPR036291">
    <property type="entry name" value="NAD(P)-bd_dom_sf"/>
</dbReference>
<protein>
    <recommendedName>
        <fullName evidence="3">NmrA-like domain-containing protein</fullName>
    </recommendedName>
</protein>
<dbReference type="PANTHER" id="PTHR47706">
    <property type="entry name" value="NMRA-LIKE FAMILY PROTEIN"/>
    <property type="match status" value="1"/>
</dbReference>
<evidence type="ECO:0000313" key="5">
    <source>
        <dbReference type="Proteomes" id="UP001345013"/>
    </source>
</evidence>
<comment type="caution">
    <text evidence="4">The sequence shown here is derived from an EMBL/GenBank/DDBJ whole genome shotgun (WGS) entry which is preliminary data.</text>
</comment>